<feature type="compositionally biased region" description="Polar residues" evidence="6">
    <location>
        <begin position="137"/>
        <end position="146"/>
    </location>
</feature>
<dbReference type="GO" id="GO:0006351">
    <property type="term" value="P:DNA-templated transcription"/>
    <property type="evidence" value="ECO:0007669"/>
    <property type="project" value="InterPro"/>
</dbReference>
<dbReference type="Gene3D" id="4.10.240.10">
    <property type="entry name" value="Zn(2)-C6 fungal-type DNA-binding domain"/>
    <property type="match status" value="1"/>
</dbReference>
<dbReference type="PANTHER" id="PTHR47338">
    <property type="entry name" value="ZN(II)2CYS6 TRANSCRIPTION FACTOR (EUROFUNG)-RELATED"/>
    <property type="match status" value="1"/>
</dbReference>
<comment type="subcellular location">
    <subcellularLocation>
        <location evidence="1">Nucleus</location>
    </subcellularLocation>
</comment>
<comment type="caution">
    <text evidence="8">The sequence shown here is derived from an EMBL/GenBank/DDBJ whole genome shotgun (WGS) entry which is preliminary data.</text>
</comment>
<dbReference type="SUPFAM" id="SSF57701">
    <property type="entry name" value="Zn2/Cys6 DNA-binding domain"/>
    <property type="match status" value="1"/>
</dbReference>
<dbReference type="CDD" id="cd12148">
    <property type="entry name" value="fungal_TF_MHR"/>
    <property type="match status" value="1"/>
</dbReference>
<dbReference type="GO" id="GO:0008270">
    <property type="term" value="F:zinc ion binding"/>
    <property type="evidence" value="ECO:0007669"/>
    <property type="project" value="InterPro"/>
</dbReference>
<keyword evidence="3" id="KW-0805">Transcription regulation</keyword>
<dbReference type="SMART" id="SM00066">
    <property type="entry name" value="GAL4"/>
    <property type="match status" value="1"/>
</dbReference>
<feature type="domain" description="Zn(2)-C6 fungal-type" evidence="7">
    <location>
        <begin position="32"/>
        <end position="62"/>
    </location>
</feature>
<name>A0AAD9AZV4_9PEZI</name>
<dbReference type="InterPro" id="IPR036864">
    <property type="entry name" value="Zn2-C6_fun-type_DNA-bd_sf"/>
</dbReference>
<keyword evidence="2" id="KW-0479">Metal-binding</keyword>
<dbReference type="GO" id="GO:0000981">
    <property type="term" value="F:DNA-binding transcription factor activity, RNA polymerase II-specific"/>
    <property type="evidence" value="ECO:0007669"/>
    <property type="project" value="InterPro"/>
</dbReference>
<protein>
    <submittedName>
        <fullName evidence="8">Fungal specific transcription factor</fullName>
    </submittedName>
</protein>
<dbReference type="AlphaFoldDB" id="A0AAD9AZV4"/>
<organism evidence="8 9">
    <name type="scientific">Colletotrichum chrysophilum</name>
    <dbReference type="NCBI Taxonomy" id="1836956"/>
    <lineage>
        <taxon>Eukaryota</taxon>
        <taxon>Fungi</taxon>
        <taxon>Dikarya</taxon>
        <taxon>Ascomycota</taxon>
        <taxon>Pezizomycotina</taxon>
        <taxon>Sordariomycetes</taxon>
        <taxon>Hypocreomycetidae</taxon>
        <taxon>Glomerellales</taxon>
        <taxon>Glomerellaceae</taxon>
        <taxon>Colletotrichum</taxon>
        <taxon>Colletotrichum gloeosporioides species complex</taxon>
    </lineage>
</organism>
<evidence type="ECO:0000313" key="8">
    <source>
        <dbReference type="EMBL" id="KAK1857158.1"/>
    </source>
</evidence>
<dbReference type="InterPro" id="IPR050815">
    <property type="entry name" value="TF_fung"/>
</dbReference>
<dbReference type="Pfam" id="PF04082">
    <property type="entry name" value="Fungal_trans"/>
    <property type="match status" value="1"/>
</dbReference>
<dbReference type="GO" id="GO:0003677">
    <property type="term" value="F:DNA binding"/>
    <property type="evidence" value="ECO:0007669"/>
    <property type="project" value="InterPro"/>
</dbReference>
<dbReference type="EMBL" id="JAQOWY010000002">
    <property type="protein sequence ID" value="KAK1857158.1"/>
    <property type="molecule type" value="Genomic_DNA"/>
</dbReference>
<evidence type="ECO:0000256" key="4">
    <source>
        <dbReference type="ARBA" id="ARBA00023163"/>
    </source>
</evidence>
<dbReference type="PANTHER" id="PTHR47338:SF23">
    <property type="entry name" value="ZN(II)2CYS6 TRANSCRIPTION FACTOR (EUROFUNG)"/>
    <property type="match status" value="1"/>
</dbReference>
<dbReference type="PROSITE" id="PS00463">
    <property type="entry name" value="ZN2_CY6_FUNGAL_1"/>
    <property type="match status" value="1"/>
</dbReference>
<evidence type="ECO:0000256" key="2">
    <source>
        <dbReference type="ARBA" id="ARBA00022723"/>
    </source>
</evidence>
<dbReference type="CDD" id="cd00067">
    <property type="entry name" value="GAL4"/>
    <property type="match status" value="1"/>
</dbReference>
<feature type="region of interest" description="Disordered" evidence="6">
    <location>
        <begin position="137"/>
        <end position="164"/>
    </location>
</feature>
<dbReference type="Proteomes" id="UP001243330">
    <property type="component" value="Unassembled WGS sequence"/>
</dbReference>
<proteinExistence type="predicted"/>
<keyword evidence="9" id="KW-1185">Reference proteome</keyword>
<evidence type="ECO:0000256" key="6">
    <source>
        <dbReference type="SAM" id="MobiDB-lite"/>
    </source>
</evidence>
<feature type="compositionally biased region" description="Basic and acidic residues" evidence="6">
    <location>
        <begin position="153"/>
        <end position="164"/>
    </location>
</feature>
<evidence type="ECO:0000259" key="7">
    <source>
        <dbReference type="PROSITE" id="PS50048"/>
    </source>
</evidence>
<sequence length="775" mass="86594">MVSCMSDGLQMTAMGPNPAESDGAIPAVDLPSCEGCRRRKLKCTRQRPLCSNCERLEIDCIYENRRNKPGLKGGAVESLNRRLEAVENAVFSSNKIPTASTGGHVDNQTSSIVGVLSTLATEINKLNSTIGASLVSHLSSPKSGPQPSVGGNRHNDQESFRPNKRPRYEEQHYAHIQSPVLGYEDPTLGFPCQLSELLDAYFTRVQPWIPLLQEAGFRKRLLTSDKTSVSVILHAMLVAASRFIERRDHEPSELKSQVQRSRNLVIATSMNALNVESLQALAIVAFSDIGNGECDKAWPIIGSISRSVQYLQLSYEDEDRQRRSSFIRPSPHLTGPRNWVEEEERRRVFWNIFILDRCNASLTAVDVCRRLPVCGGRWYAETPAVTPYLGIWDRSSAKIGNSITFLPTHHSSPSQSNTVDAQAITNLARPETRGAVAWAPVDMSSIGAFAYYIESIESLSRINTYFLQEKVNFSNRKEVSDWLTRFKELDLRLVHWKMFLPQQWKDSGISRREMPGVMDPNMTLAHITHNTSMILLHQRIAYPAHELRGIKLPSSYSAETCLGAAVENANMVRKYLAGSPDETIVSPHMSFCCFISAKILLVHWRRYDGGLSSSFWALIDSLEEMSRRWSGDFGSAGSDGSSLFCQFATRLRKLHDLCESNTYFRLALLEYADEIINEDILAQAPTKQADKPSQIAGHISQSSVTPVMCDTSSVESTGDELSAISRVLMDEGFAEMDRIMSYDDIMFNTRLEDFDAGSSDMWLIQESDSGDQTGL</sequence>
<dbReference type="GO" id="GO:0005634">
    <property type="term" value="C:nucleus"/>
    <property type="evidence" value="ECO:0007669"/>
    <property type="project" value="UniProtKB-SubCell"/>
</dbReference>
<gene>
    <name evidence="8" type="ORF">CCHR01_00232</name>
</gene>
<evidence type="ECO:0000256" key="3">
    <source>
        <dbReference type="ARBA" id="ARBA00023015"/>
    </source>
</evidence>
<dbReference type="Pfam" id="PF00172">
    <property type="entry name" value="Zn_clus"/>
    <property type="match status" value="1"/>
</dbReference>
<dbReference type="PROSITE" id="PS50048">
    <property type="entry name" value="ZN2_CY6_FUNGAL_2"/>
    <property type="match status" value="1"/>
</dbReference>
<evidence type="ECO:0000313" key="9">
    <source>
        <dbReference type="Proteomes" id="UP001243330"/>
    </source>
</evidence>
<accession>A0AAD9AZV4</accession>
<evidence type="ECO:0000256" key="5">
    <source>
        <dbReference type="ARBA" id="ARBA00023242"/>
    </source>
</evidence>
<evidence type="ECO:0000256" key="1">
    <source>
        <dbReference type="ARBA" id="ARBA00004123"/>
    </source>
</evidence>
<keyword evidence="5" id="KW-0539">Nucleus</keyword>
<dbReference type="InterPro" id="IPR001138">
    <property type="entry name" value="Zn2Cys6_DnaBD"/>
</dbReference>
<reference evidence="8" key="1">
    <citation type="submission" date="2023-01" db="EMBL/GenBank/DDBJ databases">
        <title>Colletotrichum chrysophilum M932 genome sequence.</title>
        <authorList>
            <person name="Baroncelli R."/>
        </authorList>
    </citation>
    <scope>NUCLEOTIDE SEQUENCE</scope>
    <source>
        <strain evidence="8">M932</strain>
    </source>
</reference>
<dbReference type="InterPro" id="IPR007219">
    <property type="entry name" value="XnlR_reg_dom"/>
</dbReference>
<keyword evidence="4" id="KW-0804">Transcription</keyword>